<reference evidence="1 2" key="1">
    <citation type="submission" date="2020-09" db="EMBL/GenBank/DDBJ databases">
        <title>De no assembly of potato wild relative species, Solanum commersonii.</title>
        <authorList>
            <person name="Cho K."/>
        </authorList>
    </citation>
    <scope>NUCLEOTIDE SEQUENCE [LARGE SCALE GENOMIC DNA]</scope>
    <source>
        <strain evidence="1">LZ3.2</strain>
        <tissue evidence="1">Leaf</tissue>
    </source>
</reference>
<gene>
    <name evidence="1" type="ORF">H5410_021311</name>
</gene>
<protein>
    <submittedName>
        <fullName evidence="1">Uncharacterized protein</fullName>
    </submittedName>
</protein>
<name>A0A9J5ZGT2_SOLCO</name>
<evidence type="ECO:0000313" key="2">
    <source>
        <dbReference type="Proteomes" id="UP000824120"/>
    </source>
</evidence>
<organism evidence="1 2">
    <name type="scientific">Solanum commersonii</name>
    <name type="common">Commerson's wild potato</name>
    <name type="synonym">Commerson's nightshade</name>
    <dbReference type="NCBI Taxonomy" id="4109"/>
    <lineage>
        <taxon>Eukaryota</taxon>
        <taxon>Viridiplantae</taxon>
        <taxon>Streptophyta</taxon>
        <taxon>Embryophyta</taxon>
        <taxon>Tracheophyta</taxon>
        <taxon>Spermatophyta</taxon>
        <taxon>Magnoliopsida</taxon>
        <taxon>eudicotyledons</taxon>
        <taxon>Gunneridae</taxon>
        <taxon>Pentapetalae</taxon>
        <taxon>asterids</taxon>
        <taxon>lamiids</taxon>
        <taxon>Solanales</taxon>
        <taxon>Solanaceae</taxon>
        <taxon>Solanoideae</taxon>
        <taxon>Solaneae</taxon>
        <taxon>Solanum</taxon>
    </lineage>
</organism>
<sequence>MSPNDFGDSPFICLNAISCFPSAPSWFGPLGGIVLLRKTIWRSTDCSFHRLFYSSPSGLRVLKQRAE</sequence>
<accession>A0A9J5ZGT2</accession>
<comment type="caution">
    <text evidence="1">The sequence shown here is derived from an EMBL/GenBank/DDBJ whole genome shotgun (WGS) entry which is preliminary data.</text>
</comment>
<proteinExistence type="predicted"/>
<keyword evidence="2" id="KW-1185">Reference proteome</keyword>
<dbReference type="EMBL" id="JACXVP010000004">
    <property type="protein sequence ID" value="KAG5610030.1"/>
    <property type="molecule type" value="Genomic_DNA"/>
</dbReference>
<dbReference type="Proteomes" id="UP000824120">
    <property type="component" value="Chromosome 4"/>
</dbReference>
<dbReference type="AlphaFoldDB" id="A0A9J5ZGT2"/>
<evidence type="ECO:0000313" key="1">
    <source>
        <dbReference type="EMBL" id="KAG5610030.1"/>
    </source>
</evidence>